<sequence length="69" mass="8005">MIGFALFVGGVLALLWLGLLRSGSKPLARRAKVMRLRVVRRTAGRLRVRRGALDRKDVYYDPRPFRRPR</sequence>
<protein>
    <submittedName>
        <fullName evidence="1">Uncharacterized protein</fullName>
    </submittedName>
</protein>
<gene>
    <name evidence="1" type="ORF">BW247_15340</name>
</gene>
<dbReference type="AlphaFoldDB" id="A0A1P8UKC3"/>
<evidence type="ECO:0000313" key="1">
    <source>
        <dbReference type="EMBL" id="APZ44296.1"/>
    </source>
</evidence>
<name>A0A1P8UKC3_9GAMM</name>
<dbReference type="RefSeq" id="WP_076837942.1">
    <property type="nucleotide sequence ID" value="NZ_CP019434.1"/>
</dbReference>
<proteinExistence type="predicted"/>
<evidence type="ECO:0000313" key="2">
    <source>
        <dbReference type="Proteomes" id="UP000243807"/>
    </source>
</evidence>
<dbReference type="Proteomes" id="UP000243807">
    <property type="component" value="Chromosome"/>
</dbReference>
<dbReference type="EMBL" id="CP019434">
    <property type="protein sequence ID" value="APZ44296.1"/>
    <property type="molecule type" value="Genomic_DNA"/>
</dbReference>
<reference evidence="1 2" key="1">
    <citation type="submission" date="2017-01" db="EMBL/GenBank/DDBJ databases">
        <title>Draft sequence of Acidihalobacter ferrooxidans strain DSM 14175 (strain V8).</title>
        <authorList>
            <person name="Khaleque H.N."/>
            <person name="Ramsay J.P."/>
            <person name="Murphy R.J.T."/>
            <person name="Kaksonen A.H."/>
            <person name="Boxall N.J."/>
            <person name="Watkin E.L.J."/>
        </authorList>
    </citation>
    <scope>NUCLEOTIDE SEQUENCE [LARGE SCALE GENOMIC DNA]</scope>
    <source>
        <strain evidence="1 2">V8</strain>
    </source>
</reference>
<accession>A0A1P8UKC3</accession>
<organism evidence="1 2">
    <name type="scientific">Acidihalobacter ferrooxydans</name>
    <dbReference type="NCBI Taxonomy" id="1765967"/>
    <lineage>
        <taxon>Bacteria</taxon>
        <taxon>Pseudomonadati</taxon>
        <taxon>Pseudomonadota</taxon>
        <taxon>Gammaproteobacteria</taxon>
        <taxon>Chromatiales</taxon>
        <taxon>Ectothiorhodospiraceae</taxon>
        <taxon>Acidihalobacter</taxon>
    </lineage>
</organism>
<dbReference type="KEGG" id="afy:BW247_15340"/>
<keyword evidence="2" id="KW-1185">Reference proteome</keyword>